<comment type="caution">
    <text evidence="1">The sequence shown here is derived from an EMBL/GenBank/DDBJ whole genome shotgun (WGS) entry which is preliminary data.</text>
</comment>
<evidence type="ECO:0000313" key="2">
    <source>
        <dbReference type="Proteomes" id="UP001501508"/>
    </source>
</evidence>
<keyword evidence="2" id="KW-1185">Reference proteome</keyword>
<protein>
    <submittedName>
        <fullName evidence="1">Uncharacterized protein</fullName>
    </submittedName>
</protein>
<organism evidence="1 2">
    <name type="scientific">Ravibacter arvi</name>
    <dbReference type="NCBI Taxonomy" id="2051041"/>
    <lineage>
        <taxon>Bacteria</taxon>
        <taxon>Pseudomonadati</taxon>
        <taxon>Bacteroidota</taxon>
        <taxon>Cytophagia</taxon>
        <taxon>Cytophagales</taxon>
        <taxon>Spirosomataceae</taxon>
        <taxon>Ravibacter</taxon>
    </lineage>
</organism>
<dbReference type="EMBL" id="BAABEY010000020">
    <property type="protein sequence ID" value="GAA4439036.1"/>
    <property type="molecule type" value="Genomic_DNA"/>
</dbReference>
<accession>A0ABP8LZY0</accession>
<sequence length="136" mass="16221">MAIFDYHLDYFKEAKDRFLGFYNRGTQWGSYTVEGDTIRMLVVESPGNTSWLSDEYTFKIENKESIRLVSVSSPDYAENGALNYLTNGTHISEAGRFYPSDTLPDPDKSWLKHRKWYWCDKDQYKTWKKEYKKREK</sequence>
<dbReference type="Proteomes" id="UP001501508">
    <property type="component" value="Unassembled WGS sequence"/>
</dbReference>
<reference evidence="2" key="1">
    <citation type="journal article" date="2019" name="Int. J. Syst. Evol. Microbiol.">
        <title>The Global Catalogue of Microorganisms (GCM) 10K type strain sequencing project: providing services to taxonomists for standard genome sequencing and annotation.</title>
        <authorList>
            <consortium name="The Broad Institute Genomics Platform"/>
            <consortium name="The Broad Institute Genome Sequencing Center for Infectious Disease"/>
            <person name="Wu L."/>
            <person name="Ma J."/>
        </authorList>
    </citation>
    <scope>NUCLEOTIDE SEQUENCE [LARGE SCALE GENOMIC DNA]</scope>
    <source>
        <strain evidence="2">JCM 31920</strain>
    </source>
</reference>
<proteinExistence type="predicted"/>
<evidence type="ECO:0000313" key="1">
    <source>
        <dbReference type="EMBL" id="GAA4439036.1"/>
    </source>
</evidence>
<name>A0ABP8LZY0_9BACT</name>
<gene>
    <name evidence="1" type="ORF">GCM10023091_20650</name>
</gene>